<dbReference type="Proteomes" id="UP001515480">
    <property type="component" value="Unassembled WGS sequence"/>
</dbReference>
<dbReference type="PANTHER" id="PTHR13947:SF37">
    <property type="entry name" value="LD18367P"/>
    <property type="match status" value="1"/>
</dbReference>
<evidence type="ECO:0000313" key="4">
    <source>
        <dbReference type="Proteomes" id="UP001515480"/>
    </source>
</evidence>
<organism evidence="3 4">
    <name type="scientific">Prymnesium parvum</name>
    <name type="common">Toxic golden alga</name>
    <dbReference type="NCBI Taxonomy" id="97485"/>
    <lineage>
        <taxon>Eukaryota</taxon>
        <taxon>Haptista</taxon>
        <taxon>Haptophyta</taxon>
        <taxon>Prymnesiophyceae</taxon>
        <taxon>Prymnesiales</taxon>
        <taxon>Prymnesiaceae</taxon>
        <taxon>Prymnesium</taxon>
    </lineage>
</organism>
<dbReference type="Gene3D" id="3.40.630.30">
    <property type="match status" value="1"/>
</dbReference>
<dbReference type="PROSITE" id="PS51186">
    <property type="entry name" value="GNAT"/>
    <property type="match status" value="1"/>
</dbReference>
<keyword evidence="4" id="KW-1185">Reference proteome</keyword>
<dbReference type="AlphaFoldDB" id="A0AB34IFH9"/>
<gene>
    <name evidence="3" type="ORF">AB1Y20_013398</name>
</gene>
<dbReference type="CDD" id="cd04301">
    <property type="entry name" value="NAT_SF"/>
    <property type="match status" value="1"/>
</dbReference>
<evidence type="ECO:0000259" key="2">
    <source>
        <dbReference type="PROSITE" id="PS51186"/>
    </source>
</evidence>
<dbReference type="InterPro" id="IPR016181">
    <property type="entry name" value="Acyl_CoA_acyltransferase"/>
</dbReference>
<keyword evidence="1" id="KW-0808">Transferase</keyword>
<feature type="domain" description="N-acetyltransferase" evidence="2">
    <location>
        <begin position="28"/>
        <end position="208"/>
    </location>
</feature>
<dbReference type="InterPro" id="IPR000182">
    <property type="entry name" value="GNAT_dom"/>
</dbReference>
<dbReference type="SUPFAM" id="SSF55729">
    <property type="entry name" value="Acyl-CoA N-acyltransferases (Nat)"/>
    <property type="match status" value="1"/>
</dbReference>
<name>A0AB34IFH9_PRYPA</name>
<dbReference type="GO" id="GO:0008080">
    <property type="term" value="F:N-acetyltransferase activity"/>
    <property type="evidence" value="ECO:0007669"/>
    <property type="project" value="InterPro"/>
</dbReference>
<dbReference type="Pfam" id="PF00583">
    <property type="entry name" value="Acetyltransf_1"/>
    <property type="match status" value="1"/>
</dbReference>
<dbReference type="InterPro" id="IPR050769">
    <property type="entry name" value="NAT_camello-type"/>
</dbReference>
<accession>A0AB34IFH9</accession>
<sequence>MRTLSSPPTHPFASFVLPFPRCAPPHSLLIRLAHDDELASIAATLCAPHLLPPPLSPPLRRLAVDDILHRFAGPERRRLDAIGASALFVAADGPQLVGACGVQLLALTSAAACERRITRDDKADMAVRPLASNLVVAPPYRRKGIGARLVARVERCAADWGFDEMLLKVEADNLRARRFYASLGYHAVARDTRAERPARTLFSRVRWERTTLVCMRKLGLRRAGREALAESLEAEA</sequence>
<proteinExistence type="predicted"/>
<comment type="caution">
    <text evidence="3">The sequence shown here is derived from an EMBL/GenBank/DDBJ whole genome shotgun (WGS) entry which is preliminary data.</text>
</comment>
<evidence type="ECO:0000313" key="3">
    <source>
        <dbReference type="EMBL" id="KAL1498874.1"/>
    </source>
</evidence>
<protein>
    <recommendedName>
        <fullName evidence="2">N-acetyltransferase domain-containing protein</fullName>
    </recommendedName>
</protein>
<evidence type="ECO:0000256" key="1">
    <source>
        <dbReference type="ARBA" id="ARBA00022679"/>
    </source>
</evidence>
<dbReference type="PANTHER" id="PTHR13947">
    <property type="entry name" value="GNAT FAMILY N-ACETYLTRANSFERASE"/>
    <property type="match status" value="1"/>
</dbReference>
<dbReference type="EMBL" id="JBGBPQ010000026">
    <property type="protein sequence ID" value="KAL1498874.1"/>
    <property type="molecule type" value="Genomic_DNA"/>
</dbReference>
<reference evidence="3 4" key="1">
    <citation type="journal article" date="2024" name="Science">
        <title>Giant polyketide synthase enzymes in the biosynthesis of giant marine polyether toxins.</title>
        <authorList>
            <person name="Fallon T.R."/>
            <person name="Shende V.V."/>
            <person name="Wierzbicki I.H."/>
            <person name="Pendleton A.L."/>
            <person name="Watervoot N.F."/>
            <person name="Auber R.P."/>
            <person name="Gonzalez D.J."/>
            <person name="Wisecaver J.H."/>
            <person name="Moore B.S."/>
        </authorList>
    </citation>
    <scope>NUCLEOTIDE SEQUENCE [LARGE SCALE GENOMIC DNA]</scope>
    <source>
        <strain evidence="3 4">12B1</strain>
    </source>
</reference>